<dbReference type="Proteomes" id="UP001293254">
    <property type="component" value="Unassembled WGS sequence"/>
</dbReference>
<feature type="region of interest" description="Disordered" evidence="1">
    <location>
        <begin position="185"/>
        <end position="219"/>
    </location>
</feature>
<organism evidence="2 3">
    <name type="scientific">Sesamum alatum</name>
    <dbReference type="NCBI Taxonomy" id="300844"/>
    <lineage>
        <taxon>Eukaryota</taxon>
        <taxon>Viridiplantae</taxon>
        <taxon>Streptophyta</taxon>
        <taxon>Embryophyta</taxon>
        <taxon>Tracheophyta</taxon>
        <taxon>Spermatophyta</taxon>
        <taxon>Magnoliopsida</taxon>
        <taxon>eudicotyledons</taxon>
        <taxon>Gunneridae</taxon>
        <taxon>Pentapetalae</taxon>
        <taxon>asterids</taxon>
        <taxon>lamiids</taxon>
        <taxon>Lamiales</taxon>
        <taxon>Pedaliaceae</taxon>
        <taxon>Sesamum</taxon>
    </lineage>
</organism>
<dbReference type="AlphaFoldDB" id="A0AAE1Y8L7"/>
<evidence type="ECO:0000256" key="1">
    <source>
        <dbReference type="SAM" id="MobiDB-lite"/>
    </source>
</evidence>
<reference evidence="2" key="2">
    <citation type="journal article" date="2024" name="Plant">
        <title>Genomic evolution and insights into agronomic trait innovations of Sesamum species.</title>
        <authorList>
            <person name="Miao H."/>
            <person name="Wang L."/>
            <person name="Qu L."/>
            <person name="Liu H."/>
            <person name="Sun Y."/>
            <person name="Le M."/>
            <person name="Wang Q."/>
            <person name="Wei S."/>
            <person name="Zheng Y."/>
            <person name="Lin W."/>
            <person name="Duan Y."/>
            <person name="Cao H."/>
            <person name="Xiong S."/>
            <person name="Wang X."/>
            <person name="Wei L."/>
            <person name="Li C."/>
            <person name="Ma Q."/>
            <person name="Ju M."/>
            <person name="Zhao R."/>
            <person name="Li G."/>
            <person name="Mu C."/>
            <person name="Tian Q."/>
            <person name="Mei H."/>
            <person name="Zhang T."/>
            <person name="Gao T."/>
            <person name="Zhang H."/>
        </authorList>
    </citation>
    <scope>NUCLEOTIDE SEQUENCE</scope>
    <source>
        <strain evidence="2">3651</strain>
    </source>
</reference>
<name>A0AAE1Y8L7_9LAMI</name>
<keyword evidence="3" id="KW-1185">Reference proteome</keyword>
<evidence type="ECO:0000313" key="2">
    <source>
        <dbReference type="EMBL" id="KAK4425497.1"/>
    </source>
</evidence>
<comment type="caution">
    <text evidence="2">The sequence shown here is derived from an EMBL/GenBank/DDBJ whole genome shotgun (WGS) entry which is preliminary data.</text>
</comment>
<feature type="compositionally biased region" description="Polar residues" evidence="1">
    <location>
        <begin position="199"/>
        <end position="219"/>
    </location>
</feature>
<reference evidence="2" key="1">
    <citation type="submission" date="2020-06" db="EMBL/GenBank/DDBJ databases">
        <authorList>
            <person name="Li T."/>
            <person name="Hu X."/>
            <person name="Zhang T."/>
            <person name="Song X."/>
            <person name="Zhang H."/>
            <person name="Dai N."/>
            <person name="Sheng W."/>
            <person name="Hou X."/>
            <person name="Wei L."/>
        </authorList>
    </citation>
    <scope>NUCLEOTIDE SEQUENCE</scope>
    <source>
        <strain evidence="2">3651</strain>
        <tissue evidence="2">Leaf</tissue>
    </source>
</reference>
<gene>
    <name evidence="2" type="ORF">Salat_1743700</name>
</gene>
<proteinExistence type="predicted"/>
<protein>
    <submittedName>
        <fullName evidence="2">Uncharacterized protein</fullName>
    </submittedName>
</protein>
<dbReference type="EMBL" id="JACGWO010000006">
    <property type="protein sequence ID" value="KAK4425497.1"/>
    <property type="molecule type" value="Genomic_DNA"/>
</dbReference>
<evidence type="ECO:0000313" key="3">
    <source>
        <dbReference type="Proteomes" id="UP001293254"/>
    </source>
</evidence>
<accession>A0AAE1Y8L7</accession>
<sequence length="219" mass="24307">MSDMNASEDEGVYYDSEFNLSDDDFLYDDYVDPYVEFGGSNKGKSVEGSEWCGDDVYAIAPAKNIEEEGCVHSDDDFASTYGSDDEENMKYQMYNPRAENKNRDLKLGLIFSSKEEAKFAIQSHCLRRECPEKNKKTKPTRSTRIASVKINQSTSNIHTPVIVRGVMNFITLSNLRASFSNVATGNTSRVASEMPPGVSRNTSRVPSGSSRASQSNQQG</sequence>